<protein>
    <submittedName>
        <fullName evidence="2">Uncharacterized protein</fullName>
    </submittedName>
</protein>
<keyword evidence="3" id="KW-1185">Reference proteome</keyword>
<comment type="caution">
    <text evidence="2">The sequence shown here is derived from an EMBL/GenBank/DDBJ whole genome shotgun (WGS) entry which is preliminary data.</text>
</comment>
<dbReference type="EMBL" id="JACAZI010000004">
    <property type="protein sequence ID" value="KAF7362880.1"/>
    <property type="molecule type" value="Genomic_DNA"/>
</dbReference>
<proteinExistence type="predicted"/>
<feature type="compositionally biased region" description="Low complexity" evidence="1">
    <location>
        <begin position="307"/>
        <end position="330"/>
    </location>
</feature>
<evidence type="ECO:0000313" key="3">
    <source>
        <dbReference type="Proteomes" id="UP000620124"/>
    </source>
</evidence>
<sequence>MAFNLLRNQHSNKPLGAFDGRVGTTIKLQGESYYITTNCDYIPAPSMTTNVHLRGNMRYGVDDPTLWPQGFSNKFMHLAAIPKRELRQDLALMWWEPDRNDFICGNATTRGLGRLRSTRLAQFAQHTEKLLKRYSEYAASLAPKSPPPTYAEVAQAIRFALKRLVELPTTYDKMRFAVASLQTNSLELEALLDFVMIYQPRRKVHDAQGFPVPEVAQKLHLAGLPFWLLRPCYIFDGEVILKVVELRHPPSALTAEHPDHPPVYTGTDVEEKIVAMSKASRFLVEYYRDPFKDYDARAPLPQPPVAGPSSAPPSQLASSTSAHSYSSDPAPVHTIDQLVKAADKREVEGKGKDRGQRGQTQSKPSRDKFKPFEADEMPIYLTQWVEALALVDKSQSCSLAPEDKHYVFPEPALLASPESQARRDMFLYHWWLIRDIVSYHASVGGGLLSSQEWRDILEGRIERDDRRRNQRTTHSWKLEDIMGPVFQECCITRLHGFPPPVETIPHYSIAVAKQIIWEIVEVNFHCEFLSLDRRASGQERQHKLGLAVPDRRNRHPSYLRMARLMRDWHVQTPRPTAIECLEGRERDAREWTDQEISELSWAVARYYTQSFFEMYGRAAVLPMRLEHDLVEMPSMKNITHE</sequence>
<name>A0A8H6YKN0_9AGAR</name>
<accession>A0A8H6YKN0</accession>
<dbReference type="Proteomes" id="UP000620124">
    <property type="component" value="Unassembled WGS sequence"/>
</dbReference>
<feature type="compositionally biased region" description="Basic and acidic residues" evidence="1">
    <location>
        <begin position="343"/>
        <end position="356"/>
    </location>
</feature>
<reference evidence="2" key="1">
    <citation type="submission" date="2020-05" db="EMBL/GenBank/DDBJ databases">
        <title>Mycena genomes resolve the evolution of fungal bioluminescence.</title>
        <authorList>
            <person name="Tsai I.J."/>
        </authorList>
    </citation>
    <scope>NUCLEOTIDE SEQUENCE</scope>
    <source>
        <strain evidence="2">CCC161011</strain>
    </source>
</reference>
<organism evidence="2 3">
    <name type="scientific">Mycena venus</name>
    <dbReference type="NCBI Taxonomy" id="2733690"/>
    <lineage>
        <taxon>Eukaryota</taxon>
        <taxon>Fungi</taxon>
        <taxon>Dikarya</taxon>
        <taxon>Basidiomycota</taxon>
        <taxon>Agaricomycotina</taxon>
        <taxon>Agaricomycetes</taxon>
        <taxon>Agaricomycetidae</taxon>
        <taxon>Agaricales</taxon>
        <taxon>Marasmiineae</taxon>
        <taxon>Mycenaceae</taxon>
        <taxon>Mycena</taxon>
    </lineage>
</organism>
<dbReference type="AlphaFoldDB" id="A0A8H6YKN0"/>
<feature type="region of interest" description="Disordered" evidence="1">
    <location>
        <begin position="297"/>
        <end position="330"/>
    </location>
</feature>
<feature type="region of interest" description="Disordered" evidence="1">
    <location>
        <begin position="343"/>
        <end position="369"/>
    </location>
</feature>
<gene>
    <name evidence="2" type="ORF">MVEN_00637900</name>
</gene>
<evidence type="ECO:0000313" key="2">
    <source>
        <dbReference type="EMBL" id="KAF7362880.1"/>
    </source>
</evidence>
<dbReference type="OrthoDB" id="2634326at2759"/>
<evidence type="ECO:0000256" key="1">
    <source>
        <dbReference type="SAM" id="MobiDB-lite"/>
    </source>
</evidence>